<dbReference type="SMART" id="SM00530">
    <property type="entry name" value="HTH_XRE"/>
    <property type="match status" value="1"/>
</dbReference>
<dbReference type="PANTHER" id="PTHR46558:SF4">
    <property type="entry name" value="DNA-BIDING PHAGE PROTEIN"/>
    <property type="match status" value="1"/>
</dbReference>
<dbReference type="InterPro" id="IPR001387">
    <property type="entry name" value="Cro/C1-type_HTH"/>
</dbReference>
<dbReference type="InterPro" id="IPR010982">
    <property type="entry name" value="Lambda_DNA-bd_dom_sf"/>
</dbReference>
<dbReference type="PROSITE" id="PS50943">
    <property type="entry name" value="HTH_CROC1"/>
    <property type="match status" value="1"/>
</dbReference>
<reference evidence="3" key="1">
    <citation type="journal article" date="2021" name="Proc. Natl. Acad. Sci. U.S.A.">
        <title>A Catalog of Tens of Thousands of Viruses from Human Metagenomes Reveals Hidden Associations with Chronic Diseases.</title>
        <authorList>
            <person name="Tisza M.J."/>
            <person name="Buck C.B."/>
        </authorList>
    </citation>
    <scope>NUCLEOTIDE SEQUENCE</scope>
    <source>
        <strain evidence="3">CtLpa4</strain>
    </source>
</reference>
<sequence length="101" mass="11404">MDNIGAKLKRKREEKNYSQEYVAEQLDVSPSTVSRVESDAGNVKLCIIEKYCKVLEMSIAELFAGDASPTAYTYSVTIQIGVQRIEELQKLEKVLVSMQKK</sequence>
<dbReference type="PANTHER" id="PTHR46558">
    <property type="entry name" value="TRACRIPTIONAL REGULATORY PROTEIN-RELATED-RELATED"/>
    <property type="match status" value="1"/>
</dbReference>
<dbReference type="EMBL" id="BK059118">
    <property type="protein sequence ID" value="DAE32159.1"/>
    <property type="molecule type" value="Genomic_DNA"/>
</dbReference>
<dbReference type="GO" id="GO:0003677">
    <property type="term" value="F:DNA binding"/>
    <property type="evidence" value="ECO:0007669"/>
    <property type="project" value="UniProtKB-KW"/>
</dbReference>
<evidence type="ECO:0000313" key="3">
    <source>
        <dbReference type="EMBL" id="DAE32159.1"/>
    </source>
</evidence>
<proteinExistence type="predicted"/>
<dbReference type="CDD" id="cd00093">
    <property type="entry name" value="HTH_XRE"/>
    <property type="match status" value="1"/>
</dbReference>
<accession>A0A8S5RLC8</accession>
<organism evidence="3">
    <name type="scientific">virus sp. ctLpa4</name>
    <dbReference type="NCBI Taxonomy" id="2825814"/>
    <lineage>
        <taxon>Viruses</taxon>
    </lineage>
</organism>
<evidence type="ECO:0000259" key="2">
    <source>
        <dbReference type="PROSITE" id="PS50943"/>
    </source>
</evidence>
<name>A0A8S5RLC8_9VIRU</name>
<dbReference type="Gene3D" id="1.10.260.40">
    <property type="entry name" value="lambda repressor-like DNA-binding domains"/>
    <property type="match status" value="1"/>
</dbReference>
<protein>
    <recommendedName>
        <fullName evidence="2">HTH cro/C1-type domain-containing protein</fullName>
    </recommendedName>
</protein>
<keyword evidence="1" id="KW-0238">DNA-binding</keyword>
<feature type="domain" description="HTH cro/C1-type" evidence="2">
    <location>
        <begin position="8"/>
        <end position="62"/>
    </location>
</feature>
<evidence type="ECO:0000256" key="1">
    <source>
        <dbReference type="ARBA" id="ARBA00023125"/>
    </source>
</evidence>
<dbReference type="SUPFAM" id="SSF47413">
    <property type="entry name" value="lambda repressor-like DNA-binding domains"/>
    <property type="match status" value="1"/>
</dbReference>
<dbReference type="Pfam" id="PF01381">
    <property type="entry name" value="HTH_3"/>
    <property type="match status" value="1"/>
</dbReference>